<dbReference type="InterPro" id="IPR015046">
    <property type="entry name" value="LciA_Immunity-like"/>
</dbReference>
<dbReference type="AlphaFoldDB" id="A0AAE4KU06"/>
<reference evidence="1" key="1">
    <citation type="submission" date="2023-03" db="EMBL/GenBank/DDBJ databases">
        <authorList>
            <person name="Shen W."/>
            <person name="Cai J."/>
        </authorList>
    </citation>
    <scope>NUCLEOTIDE SEQUENCE</scope>
    <source>
        <strain evidence="1">P82-2</strain>
    </source>
</reference>
<protein>
    <submittedName>
        <fullName evidence="1">Bacteriocin immunity protein</fullName>
    </submittedName>
</protein>
<proteinExistence type="predicted"/>
<dbReference type="GO" id="GO:0030153">
    <property type="term" value="P:bacteriocin immunity"/>
    <property type="evidence" value="ECO:0007669"/>
    <property type="project" value="InterPro"/>
</dbReference>
<evidence type="ECO:0000313" key="2">
    <source>
        <dbReference type="Proteomes" id="UP001180515"/>
    </source>
</evidence>
<gene>
    <name evidence="1" type="ORF">P7G31_02225</name>
</gene>
<dbReference type="CDD" id="cd21059">
    <property type="entry name" value="LciA-like"/>
    <property type="match status" value="1"/>
</dbReference>
<organism evidence="1 2">
    <name type="scientific">Streptococcus parauberis</name>
    <dbReference type="NCBI Taxonomy" id="1348"/>
    <lineage>
        <taxon>Bacteria</taxon>
        <taxon>Bacillati</taxon>
        <taxon>Bacillota</taxon>
        <taxon>Bacilli</taxon>
        <taxon>Lactobacillales</taxon>
        <taxon>Streptococcaceae</taxon>
        <taxon>Streptococcus</taxon>
    </lineage>
</organism>
<dbReference type="EMBL" id="JARQAG010000002">
    <property type="protein sequence ID" value="MDT2731071.1"/>
    <property type="molecule type" value="Genomic_DNA"/>
</dbReference>
<sequence length="96" mass="11331">MKKKLTKDWLLENIYNLILDTNTPQSERELMLKAKMALENNDYYIPVAKELVSDISRLAINRKLSSETIAFYMALQKSPQLHNKIGPNTFLFFFRY</sequence>
<dbReference type="RefSeq" id="WP_311981580.1">
    <property type="nucleotide sequence ID" value="NZ_JARQAG010000002.1"/>
</dbReference>
<comment type="caution">
    <text evidence="1">The sequence shown here is derived from an EMBL/GenBank/DDBJ whole genome shotgun (WGS) entry which is preliminary data.</text>
</comment>
<name>A0AAE4KU06_9STRE</name>
<evidence type="ECO:0000313" key="1">
    <source>
        <dbReference type="EMBL" id="MDT2731071.1"/>
    </source>
</evidence>
<accession>A0AAE4KU06</accession>
<dbReference type="Proteomes" id="UP001180515">
    <property type="component" value="Unassembled WGS sequence"/>
</dbReference>
<dbReference type="Pfam" id="PF08951">
    <property type="entry name" value="EntA_Immun"/>
    <property type="match status" value="1"/>
</dbReference>